<keyword evidence="1" id="KW-0812">Transmembrane</keyword>
<dbReference type="Proteomes" id="UP000322791">
    <property type="component" value="Unassembled WGS sequence"/>
</dbReference>
<protein>
    <submittedName>
        <fullName evidence="2">GDYXXLXY domain-containing protein</fullName>
    </submittedName>
</protein>
<keyword evidence="1" id="KW-0472">Membrane</keyword>
<keyword evidence="3" id="KW-1185">Reference proteome</keyword>
<evidence type="ECO:0000256" key="1">
    <source>
        <dbReference type="SAM" id="Phobius"/>
    </source>
</evidence>
<dbReference type="AlphaFoldDB" id="A0A5D6VDL5"/>
<accession>A0A5D6VDL5</accession>
<organism evidence="2 3">
    <name type="scientific">Hymenobacter lutimineralis</name>
    <dbReference type="NCBI Taxonomy" id="2606448"/>
    <lineage>
        <taxon>Bacteria</taxon>
        <taxon>Pseudomonadati</taxon>
        <taxon>Bacteroidota</taxon>
        <taxon>Cytophagia</taxon>
        <taxon>Cytophagales</taxon>
        <taxon>Hymenobacteraceae</taxon>
        <taxon>Hymenobacter</taxon>
    </lineage>
</organism>
<name>A0A5D6VDL5_9BACT</name>
<feature type="transmembrane region" description="Helical" evidence="1">
    <location>
        <begin position="28"/>
        <end position="49"/>
    </location>
</feature>
<comment type="caution">
    <text evidence="2">The sequence shown here is derived from an EMBL/GenBank/DDBJ whole genome shotgun (WGS) entry which is preliminary data.</text>
</comment>
<sequence length="196" mass="22050">MNASLPSATNVPTLATTSVMTEPQRRRWLRWLVAAQALFVVGVAASGYATSYWGRTIWLQTAPVDPRDLLYGDYVTLNYTISQLPGRLWRGPQPPRSQQAAYVLLQARPDSTYAAVGIYPEKPSATENQAVLRGSVQDTWRRSVRLRYGLERYYVPEGTGKALEKRRHLKVQVRIAPWGQARITRVVPLPVSATTR</sequence>
<keyword evidence="1" id="KW-1133">Transmembrane helix</keyword>
<dbReference type="RefSeq" id="WP_149069597.1">
    <property type="nucleotide sequence ID" value="NZ_VTHL01000002.1"/>
</dbReference>
<dbReference type="InterPro" id="IPR025833">
    <property type="entry name" value="GDYXXLXY"/>
</dbReference>
<reference evidence="2 3" key="1">
    <citation type="submission" date="2019-08" db="EMBL/GenBank/DDBJ databases">
        <authorList>
            <person name="Seo M.-J."/>
        </authorList>
    </citation>
    <scope>NUCLEOTIDE SEQUENCE [LARGE SCALE GENOMIC DNA]</scope>
    <source>
        <strain evidence="2 3">KIGAM108</strain>
    </source>
</reference>
<dbReference type="EMBL" id="VTHL01000002">
    <property type="protein sequence ID" value="TYZ13480.1"/>
    <property type="molecule type" value="Genomic_DNA"/>
</dbReference>
<evidence type="ECO:0000313" key="2">
    <source>
        <dbReference type="EMBL" id="TYZ13480.1"/>
    </source>
</evidence>
<gene>
    <name evidence="2" type="ORF">FY528_03470</name>
</gene>
<proteinExistence type="predicted"/>
<dbReference type="Pfam" id="PF14345">
    <property type="entry name" value="GDYXXLXY"/>
    <property type="match status" value="1"/>
</dbReference>
<evidence type="ECO:0000313" key="3">
    <source>
        <dbReference type="Proteomes" id="UP000322791"/>
    </source>
</evidence>